<sequence>MMKLGRFEIDLGMRRLRLDGEYVRLGSRAFDILAVIVSAHGRLVTRDELMKAVWPGIIVEEGNIDVHLSALRKALGADRDLIVTVPGRGYQLAQPPIPSAPEQPRAMSTMKPSLPARRAALVGRETATRQLCEALACSQVLTLTGTGGVGKTSLAIEVAHQMASQFDGLVSFVELTALNTQEAVLRAIAESCQLPVDSASVTVPALAAALSETPRLLFLDNAEHVVGSVAEIIEPLLAGNNALRVLVTSREPLRIRSEVLFKVDPLALPKTHSDHEDILQSPAVDLFIQRANSLPANVRTDYSEICLIGEICRRLDGIALAIELAAARVEALGVEGVRRRLDDRLAILTGGYRTAMPRHRTLRATFDASFALLSETAQCLFQRLSLFNNPFTFESMRAVVCDTELSEEDVIDGIGELVAKSLVNVSLNESEAKYRLFESTRAYAADKLREKADMSRIASRYAQYFSMNADARSNRELAIADAPADLLAA</sequence>
<evidence type="ECO:0000256" key="1">
    <source>
        <dbReference type="ARBA" id="ARBA00023125"/>
    </source>
</evidence>
<dbReference type="SUPFAM" id="SSF52540">
    <property type="entry name" value="P-loop containing nucleoside triphosphate hydrolases"/>
    <property type="match status" value="1"/>
</dbReference>
<dbReference type="GO" id="GO:0003677">
    <property type="term" value="F:DNA binding"/>
    <property type="evidence" value="ECO:0007669"/>
    <property type="project" value="UniProtKB-UniRule"/>
</dbReference>
<dbReference type="InterPro" id="IPR027417">
    <property type="entry name" value="P-loop_NTPase"/>
</dbReference>
<dbReference type="OrthoDB" id="9811542at2"/>
<dbReference type="GO" id="GO:0000160">
    <property type="term" value="P:phosphorelay signal transduction system"/>
    <property type="evidence" value="ECO:0007669"/>
    <property type="project" value="InterPro"/>
</dbReference>
<dbReference type="GO" id="GO:0006355">
    <property type="term" value="P:regulation of DNA-templated transcription"/>
    <property type="evidence" value="ECO:0007669"/>
    <property type="project" value="InterPro"/>
</dbReference>
<dbReference type="AlphaFoldDB" id="A0A1G7RRX0"/>
<dbReference type="InterPro" id="IPR002182">
    <property type="entry name" value="NB-ARC"/>
</dbReference>
<feature type="domain" description="OmpR/PhoB-type" evidence="3">
    <location>
        <begin position="1"/>
        <end position="94"/>
    </location>
</feature>
<evidence type="ECO:0000259" key="3">
    <source>
        <dbReference type="PROSITE" id="PS51755"/>
    </source>
</evidence>
<dbReference type="InterPro" id="IPR058852">
    <property type="entry name" value="HTH_77"/>
</dbReference>
<protein>
    <submittedName>
        <fullName evidence="4">Predicted ATPase</fullName>
    </submittedName>
</protein>
<dbReference type="PANTHER" id="PTHR47691:SF3">
    <property type="entry name" value="HTH-TYPE TRANSCRIPTIONAL REGULATOR RV0890C-RELATED"/>
    <property type="match status" value="1"/>
</dbReference>
<proteinExistence type="predicted"/>
<dbReference type="Gene3D" id="3.40.50.300">
    <property type="entry name" value="P-loop containing nucleotide triphosphate hydrolases"/>
    <property type="match status" value="1"/>
</dbReference>
<dbReference type="SMART" id="SM00862">
    <property type="entry name" value="Trans_reg_C"/>
    <property type="match status" value="1"/>
</dbReference>
<feature type="DNA-binding region" description="OmpR/PhoB-type" evidence="2">
    <location>
        <begin position="1"/>
        <end position="94"/>
    </location>
</feature>
<dbReference type="CDD" id="cd00383">
    <property type="entry name" value="trans_reg_C"/>
    <property type="match status" value="1"/>
</dbReference>
<dbReference type="RefSeq" id="WP_090682206.1">
    <property type="nucleotide sequence ID" value="NZ_CADERL010000014.1"/>
</dbReference>
<dbReference type="Gene3D" id="1.10.10.10">
    <property type="entry name" value="Winged helix-like DNA-binding domain superfamily/Winged helix DNA-binding domain"/>
    <property type="match status" value="1"/>
</dbReference>
<evidence type="ECO:0000313" key="5">
    <source>
        <dbReference type="Proteomes" id="UP000199706"/>
    </source>
</evidence>
<evidence type="ECO:0000256" key="2">
    <source>
        <dbReference type="PROSITE-ProRule" id="PRU01091"/>
    </source>
</evidence>
<dbReference type="PROSITE" id="PS51755">
    <property type="entry name" value="OMPR_PHOB"/>
    <property type="match status" value="1"/>
</dbReference>
<accession>A0A1G7RRX0</accession>
<dbReference type="Pfam" id="PF00486">
    <property type="entry name" value="Trans_reg_C"/>
    <property type="match status" value="1"/>
</dbReference>
<organism evidence="4 5">
    <name type="scientific">Paraburkholderia phenazinium</name>
    <dbReference type="NCBI Taxonomy" id="60549"/>
    <lineage>
        <taxon>Bacteria</taxon>
        <taxon>Pseudomonadati</taxon>
        <taxon>Pseudomonadota</taxon>
        <taxon>Betaproteobacteria</taxon>
        <taxon>Burkholderiales</taxon>
        <taxon>Burkholderiaceae</taxon>
        <taxon>Paraburkholderia</taxon>
    </lineage>
</organism>
<dbReference type="PANTHER" id="PTHR47691">
    <property type="entry name" value="REGULATOR-RELATED"/>
    <property type="match status" value="1"/>
</dbReference>
<name>A0A1G7RRX0_9BURK</name>
<dbReference type="EMBL" id="FNCJ01000002">
    <property type="protein sequence ID" value="SDG12660.1"/>
    <property type="molecule type" value="Genomic_DNA"/>
</dbReference>
<gene>
    <name evidence="4" type="ORF">SAMN05216466_102200</name>
</gene>
<dbReference type="Proteomes" id="UP000199706">
    <property type="component" value="Unassembled WGS sequence"/>
</dbReference>
<dbReference type="Pfam" id="PF25872">
    <property type="entry name" value="HTH_77"/>
    <property type="match status" value="1"/>
</dbReference>
<dbReference type="InterPro" id="IPR001867">
    <property type="entry name" value="OmpR/PhoB-type_DNA-bd"/>
</dbReference>
<dbReference type="SUPFAM" id="SSF46894">
    <property type="entry name" value="C-terminal effector domain of the bipartite response regulators"/>
    <property type="match status" value="1"/>
</dbReference>
<keyword evidence="1 2" id="KW-0238">DNA-binding</keyword>
<dbReference type="Pfam" id="PF00931">
    <property type="entry name" value="NB-ARC"/>
    <property type="match status" value="1"/>
</dbReference>
<dbReference type="InterPro" id="IPR036388">
    <property type="entry name" value="WH-like_DNA-bd_sf"/>
</dbReference>
<dbReference type="GO" id="GO:0043531">
    <property type="term" value="F:ADP binding"/>
    <property type="evidence" value="ECO:0007669"/>
    <property type="project" value="InterPro"/>
</dbReference>
<reference evidence="4 5" key="1">
    <citation type="submission" date="2016-10" db="EMBL/GenBank/DDBJ databases">
        <authorList>
            <person name="de Groot N.N."/>
        </authorList>
    </citation>
    <scope>NUCLEOTIDE SEQUENCE [LARGE SCALE GENOMIC DNA]</scope>
    <source>
        <strain evidence="4 5">LMG 2247</strain>
    </source>
</reference>
<evidence type="ECO:0000313" key="4">
    <source>
        <dbReference type="EMBL" id="SDG12660.1"/>
    </source>
</evidence>
<dbReference type="InterPro" id="IPR016032">
    <property type="entry name" value="Sig_transdc_resp-reg_C-effctor"/>
</dbReference>